<dbReference type="Proteomes" id="UP001238523">
    <property type="component" value="Chromosome"/>
</dbReference>
<sequence length="56" mass="6242">MKQINNWINDLLLVLFPTDSEENGEEDETVAEKPIVNFVVLVLLIITVGMLILSAS</sequence>
<dbReference type="RefSeq" id="WP_279447681.1">
    <property type="nucleotide sequence ID" value="NZ_CP122379.1"/>
</dbReference>
<feature type="transmembrane region" description="Helical" evidence="1">
    <location>
        <begin position="35"/>
        <end position="55"/>
    </location>
</feature>
<evidence type="ECO:0000313" key="2">
    <source>
        <dbReference type="EMBL" id="WGF91718.1"/>
    </source>
</evidence>
<reference evidence="2 3" key="1">
    <citation type="submission" date="2023-04" db="EMBL/GenBank/DDBJ databases">
        <title>Taxonomic identification of the Arctic strain Aequorivita sp. nov. and transcriptomic analysis in response to temperature stress.</title>
        <authorList>
            <person name="Liu W."/>
            <person name="Cong B."/>
            <person name="Lin J."/>
        </authorList>
    </citation>
    <scope>NUCLEOTIDE SEQUENCE [LARGE SCALE GENOMIC DNA]</scope>
    <source>
        <strain evidence="2 3">Ant34-E75</strain>
    </source>
</reference>
<keyword evidence="3" id="KW-1185">Reference proteome</keyword>
<accession>A0ABY8KRW0</accession>
<keyword evidence="1" id="KW-0472">Membrane</keyword>
<keyword evidence="1" id="KW-1133">Transmembrane helix</keyword>
<keyword evidence="1" id="KW-0812">Transmembrane</keyword>
<dbReference type="EMBL" id="CP122379">
    <property type="protein sequence ID" value="WGF91718.1"/>
    <property type="molecule type" value="Genomic_DNA"/>
</dbReference>
<gene>
    <name evidence="2" type="ORF">QCQ61_10910</name>
</gene>
<name>A0ABY8KRW0_9FLAO</name>
<protein>
    <submittedName>
        <fullName evidence="2">Uncharacterized protein</fullName>
    </submittedName>
</protein>
<organism evidence="2 3">
    <name type="scientific">Aequorivita marisscotiae</name>
    <dbReference type="NCBI Taxonomy" id="3040348"/>
    <lineage>
        <taxon>Bacteria</taxon>
        <taxon>Pseudomonadati</taxon>
        <taxon>Bacteroidota</taxon>
        <taxon>Flavobacteriia</taxon>
        <taxon>Flavobacteriales</taxon>
        <taxon>Flavobacteriaceae</taxon>
        <taxon>Aequorivita</taxon>
    </lineage>
</organism>
<proteinExistence type="predicted"/>
<evidence type="ECO:0000313" key="3">
    <source>
        <dbReference type="Proteomes" id="UP001238523"/>
    </source>
</evidence>
<evidence type="ECO:0000256" key="1">
    <source>
        <dbReference type="SAM" id="Phobius"/>
    </source>
</evidence>